<gene>
    <name evidence="6" type="ORF">ERS852511_04254</name>
</gene>
<reference evidence="6 7" key="1">
    <citation type="submission" date="2015-09" db="EMBL/GenBank/DDBJ databases">
        <authorList>
            <consortium name="Pathogen Informatics"/>
        </authorList>
    </citation>
    <scope>NUCLEOTIDE SEQUENCE [LARGE SCALE GENOMIC DNA]</scope>
    <source>
        <strain evidence="6 7">2789STDY5834899</strain>
    </source>
</reference>
<dbReference type="InterPro" id="IPR033407">
    <property type="entry name" value="DUF5114"/>
</dbReference>
<feature type="domain" description="DUF5111" evidence="3">
    <location>
        <begin position="168"/>
        <end position="260"/>
    </location>
</feature>
<dbReference type="InterPro" id="IPR033404">
    <property type="entry name" value="DUF5111"/>
</dbReference>
<dbReference type="RefSeq" id="WP_055300824.1">
    <property type="nucleotide sequence ID" value="NZ_CP083679.1"/>
</dbReference>
<evidence type="ECO:0000313" key="7">
    <source>
        <dbReference type="Proteomes" id="UP000095576"/>
    </source>
</evidence>
<evidence type="ECO:0000259" key="2">
    <source>
        <dbReference type="Pfam" id="PF14292"/>
    </source>
</evidence>
<evidence type="ECO:0000256" key="1">
    <source>
        <dbReference type="SAM" id="SignalP"/>
    </source>
</evidence>
<dbReference type="EMBL" id="CZAP01000022">
    <property type="protein sequence ID" value="CUQ08232.1"/>
    <property type="molecule type" value="Genomic_DNA"/>
</dbReference>
<protein>
    <recommendedName>
        <fullName evidence="8">DUF5114 domain-containing protein</fullName>
    </recommendedName>
</protein>
<evidence type="ECO:0000259" key="3">
    <source>
        <dbReference type="Pfam" id="PF17138"/>
    </source>
</evidence>
<dbReference type="Pfam" id="PF17141">
    <property type="entry name" value="DUF5114"/>
    <property type="match status" value="1"/>
</dbReference>
<feature type="domain" description="DUF8037" evidence="5">
    <location>
        <begin position="374"/>
        <end position="469"/>
    </location>
</feature>
<dbReference type="PROSITE" id="PS51257">
    <property type="entry name" value="PROKAR_LIPOPROTEIN"/>
    <property type="match status" value="1"/>
</dbReference>
<feature type="domain" description="DUF5114" evidence="4">
    <location>
        <begin position="264"/>
        <end position="367"/>
    </location>
</feature>
<dbReference type="Pfam" id="PF14292">
    <property type="entry name" value="SusE"/>
    <property type="match status" value="1"/>
</dbReference>
<dbReference type="Pfam" id="PF26123">
    <property type="entry name" value="DUF8037"/>
    <property type="match status" value="1"/>
</dbReference>
<dbReference type="AlphaFoldDB" id="A0A174TES3"/>
<dbReference type="InterPro" id="IPR058350">
    <property type="entry name" value="DUF8037"/>
</dbReference>
<organism evidence="6 7">
    <name type="scientific">Bacteroides thetaiotaomicron</name>
    <dbReference type="NCBI Taxonomy" id="818"/>
    <lineage>
        <taxon>Bacteria</taxon>
        <taxon>Pseudomonadati</taxon>
        <taxon>Bacteroidota</taxon>
        <taxon>Bacteroidia</taxon>
        <taxon>Bacteroidales</taxon>
        <taxon>Bacteroidaceae</taxon>
        <taxon>Bacteroides</taxon>
    </lineage>
</organism>
<feature type="domain" description="SusE outer membrane protein" evidence="2">
    <location>
        <begin position="27"/>
        <end position="139"/>
    </location>
</feature>
<accession>A0A174TES3</accession>
<dbReference type="Proteomes" id="UP000095576">
    <property type="component" value="Unassembled WGS sequence"/>
</dbReference>
<sequence length="570" mass="62989">MKVFSTIVKLILLSAVMTVATTSCDSDIDPVYVLSGNSMELMGGPNEVILTPDNPQALALTVYWSGDGRLALSDTLLQAPVNVAEITIQFSKDEHFTAPLNIAVDKNIHSRQFLCEELNSLLDRLGYEANEKAPLWIRMRSALAANIAPEYSNVMEVLVQSYRIELVLAQVLDKDWKNTSMTLASPAEDGIYKGFMGVNGWENWWLREANNVMWGNLGEEGKTFYASSEDSHWNFWFPNPSGCYYTTVNTVEGWWSALHVASLSVSGDVTGEMAYNKQSNQWTLPVNLATQSTLTISVSGKGSLYNRETTDIGPAIEQTVAFGGNSQNLLFGESADNISVTMPAGENLLVLDLSNPLQFTIGIGEDVPQPEVSQYLYFSGITNWEGFDDYLTLYDEAGLCYGGAHWIDSEWGYRAYTEQAWEPAYNAADGSTDLSGTLILAESKDNIPAPAQGLYVMDFNMKSLTYELTQVQTVTFTGLNDNWSESPMTQSAENPEIFTAEFIKEKKSPWGVKVLINNNWNLFFGGGSGILHLKHSESSAGFDGDDELEIGKTYVLTVDLGHQTYSYSLK</sequence>
<proteinExistence type="predicted"/>
<dbReference type="InterPro" id="IPR025970">
    <property type="entry name" value="SusE"/>
</dbReference>
<feature type="chain" id="PRO_5008033887" description="DUF5114 domain-containing protein" evidence="1">
    <location>
        <begin position="21"/>
        <end position="570"/>
    </location>
</feature>
<name>A0A174TES3_BACT4</name>
<evidence type="ECO:0000313" key="6">
    <source>
        <dbReference type="EMBL" id="CUQ08232.1"/>
    </source>
</evidence>
<feature type="signal peptide" evidence="1">
    <location>
        <begin position="1"/>
        <end position="20"/>
    </location>
</feature>
<evidence type="ECO:0008006" key="8">
    <source>
        <dbReference type="Google" id="ProtNLM"/>
    </source>
</evidence>
<keyword evidence="1" id="KW-0732">Signal</keyword>
<evidence type="ECO:0000259" key="5">
    <source>
        <dbReference type="Pfam" id="PF26123"/>
    </source>
</evidence>
<evidence type="ECO:0000259" key="4">
    <source>
        <dbReference type="Pfam" id="PF17141"/>
    </source>
</evidence>
<dbReference type="Pfam" id="PF17138">
    <property type="entry name" value="DUF5111"/>
    <property type="match status" value="1"/>
</dbReference>